<name>A0A8H6CGE5_9LECA</name>
<accession>A0A8H6CGE5</accession>
<proteinExistence type="predicted"/>
<dbReference type="EMBL" id="JACCJB010000011">
    <property type="protein sequence ID" value="KAF6222721.1"/>
    <property type="molecule type" value="Genomic_DNA"/>
</dbReference>
<dbReference type="Proteomes" id="UP000593566">
    <property type="component" value="Unassembled WGS sequence"/>
</dbReference>
<dbReference type="AlphaFoldDB" id="A0A8H6CGE5"/>
<evidence type="ECO:0000313" key="1">
    <source>
        <dbReference type="EMBL" id="KAF6222721.1"/>
    </source>
</evidence>
<keyword evidence="2" id="KW-1185">Reference proteome</keyword>
<sequence>MEYDQPPFDKTMPPLSAAELVKHPEFQHVTWALDPAKKGKIAVAEGRGGPIQISYQIHGNGPTKLVVGTTSSHHFSIKAERALRSSASKSVGTNVEIALSSGR</sequence>
<dbReference type="RefSeq" id="XP_037152067.1">
    <property type="nucleotide sequence ID" value="XM_037291705.1"/>
</dbReference>
<comment type="caution">
    <text evidence="1">The sequence shown here is derived from an EMBL/GenBank/DDBJ whole genome shotgun (WGS) entry which is preliminary data.</text>
</comment>
<organism evidence="1 2">
    <name type="scientific">Letharia lupina</name>
    <dbReference type="NCBI Taxonomy" id="560253"/>
    <lineage>
        <taxon>Eukaryota</taxon>
        <taxon>Fungi</taxon>
        <taxon>Dikarya</taxon>
        <taxon>Ascomycota</taxon>
        <taxon>Pezizomycotina</taxon>
        <taxon>Lecanoromycetes</taxon>
        <taxon>OSLEUM clade</taxon>
        <taxon>Lecanoromycetidae</taxon>
        <taxon>Lecanorales</taxon>
        <taxon>Lecanorineae</taxon>
        <taxon>Parmeliaceae</taxon>
        <taxon>Letharia</taxon>
    </lineage>
</organism>
<evidence type="ECO:0000313" key="2">
    <source>
        <dbReference type="Proteomes" id="UP000593566"/>
    </source>
</evidence>
<dbReference type="GeneID" id="59329186"/>
<protein>
    <submittedName>
        <fullName evidence="1">Uncharacterized protein</fullName>
    </submittedName>
</protein>
<reference evidence="1 2" key="1">
    <citation type="journal article" date="2020" name="Genomics">
        <title>Complete, high-quality genomes from long-read metagenomic sequencing of two wolf lichen thalli reveals enigmatic genome architecture.</title>
        <authorList>
            <person name="McKenzie S.K."/>
            <person name="Walston R.F."/>
            <person name="Allen J.L."/>
        </authorList>
    </citation>
    <scope>NUCLEOTIDE SEQUENCE [LARGE SCALE GENOMIC DNA]</scope>
    <source>
        <strain evidence="1">WasteWater1</strain>
    </source>
</reference>
<gene>
    <name evidence="1" type="ORF">HO133_000768</name>
</gene>